<dbReference type="PANTHER" id="PTHR31126:SF1">
    <property type="entry name" value="TYROSINE SPECIFIC PROTEIN PHOSPHATASES DOMAIN-CONTAINING PROTEIN"/>
    <property type="match status" value="1"/>
</dbReference>
<dbReference type="InterPro" id="IPR026893">
    <property type="entry name" value="Tyr/Ser_Pase_IphP-type"/>
</dbReference>
<comment type="similarity">
    <text evidence="1">Belongs to the protein-tyrosine phosphatase family.</text>
</comment>
<sequence length="264" mass="29744">MENQGLVASTKSRIIPFEGIRNFRDMGGYKTIDGRTVKYGVFYRSAELTGMTDKDKEMFSSLGIKYIFDYRDDGEALVKPDPVITGVINERIPAIAGEVQGLVQSMEDLVKSELFKDLKTIGLADMYGKMALNSRSYSRLFEVIQDPENMGILHHCAAGKDRTGVGAALILSALGVPKEVVIEDYLITNETLREFQEMIKAELSGKLTEEQIKLFDAMMAAKEEYLQAVFTVIEETYGDLDTYFEKELNLTTEKRTALQNLWLE</sequence>
<evidence type="ECO:0000313" key="3">
    <source>
        <dbReference type="Proteomes" id="UP000288024"/>
    </source>
</evidence>
<dbReference type="AlphaFoldDB" id="A0A437K9J4"/>
<proteinExistence type="inferred from homology"/>
<evidence type="ECO:0000256" key="1">
    <source>
        <dbReference type="ARBA" id="ARBA00009580"/>
    </source>
</evidence>
<organism evidence="2 3">
    <name type="scientific">Niallia taxi</name>
    <dbReference type="NCBI Taxonomy" id="2499688"/>
    <lineage>
        <taxon>Bacteria</taxon>
        <taxon>Bacillati</taxon>
        <taxon>Bacillota</taxon>
        <taxon>Bacilli</taxon>
        <taxon>Bacillales</taxon>
        <taxon>Bacillaceae</taxon>
        <taxon>Niallia</taxon>
    </lineage>
</organism>
<dbReference type="PANTHER" id="PTHR31126">
    <property type="entry name" value="TYROSINE-PROTEIN PHOSPHATASE"/>
    <property type="match status" value="1"/>
</dbReference>
<dbReference type="EMBL" id="RZTZ01000005">
    <property type="protein sequence ID" value="RVT61390.1"/>
    <property type="molecule type" value="Genomic_DNA"/>
</dbReference>
<keyword evidence="3" id="KW-1185">Reference proteome</keyword>
<comment type="caution">
    <text evidence="2">The sequence shown here is derived from an EMBL/GenBank/DDBJ whole genome shotgun (WGS) entry which is preliminary data.</text>
</comment>
<dbReference type="Gene3D" id="3.90.190.10">
    <property type="entry name" value="Protein tyrosine phosphatase superfamily"/>
    <property type="match status" value="1"/>
</dbReference>
<accession>A0A437K9J4</accession>
<dbReference type="Pfam" id="PF13350">
    <property type="entry name" value="Y_phosphatase3"/>
    <property type="match status" value="1"/>
</dbReference>
<dbReference type="RefSeq" id="WP_127738846.1">
    <property type="nucleotide sequence ID" value="NZ_CAJCKN010000004.1"/>
</dbReference>
<dbReference type="Proteomes" id="UP000288024">
    <property type="component" value="Unassembled WGS sequence"/>
</dbReference>
<dbReference type="SUPFAM" id="SSF52799">
    <property type="entry name" value="(Phosphotyrosine protein) phosphatases II"/>
    <property type="match status" value="1"/>
</dbReference>
<evidence type="ECO:0000313" key="2">
    <source>
        <dbReference type="EMBL" id="RVT61390.1"/>
    </source>
</evidence>
<name>A0A437K9J4_9BACI</name>
<protein>
    <submittedName>
        <fullName evidence="2">Tyrosine-protein phosphatase</fullName>
    </submittedName>
</protein>
<reference evidence="2 3" key="1">
    <citation type="submission" date="2019-01" db="EMBL/GenBank/DDBJ databases">
        <title>Bacillus sp. M5HDSG1-1, whole genome shotgun sequence.</title>
        <authorList>
            <person name="Tuo L."/>
        </authorList>
    </citation>
    <scope>NUCLEOTIDE SEQUENCE [LARGE SCALE GENOMIC DNA]</scope>
    <source>
        <strain evidence="2 3">M5HDSG1-1</strain>
    </source>
</reference>
<dbReference type="GO" id="GO:0004721">
    <property type="term" value="F:phosphoprotein phosphatase activity"/>
    <property type="evidence" value="ECO:0007669"/>
    <property type="project" value="InterPro"/>
</dbReference>
<dbReference type="InterPro" id="IPR029021">
    <property type="entry name" value="Prot-tyrosine_phosphatase-like"/>
</dbReference>
<gene>
    <name evidence="2" type="ORF">EM808_14105</name>
</gene>